<dbReference type="EMBL" id="CAEZTZ010000042">
    <property type="protein sequence ID" value="CAB4583017.1"/>
    <property type="molecule type" value="Genomic_DNA"/>
</dbReference>
<gene>
    <name evidence="1" type="ORF">UFOPK1767_00452</name>
</gene>
<evidence type="ECO:0000313" key="1">
    <source>
        <dbReference type="EMBL" id="CAB4583017.1"/>
    </source>
</evidence>
<name>A0A6J6F3Q2_9ZZZZ</name>
<protein>
    <submittedName>
        <fullName evidence="1">Unannotated protein</fullName>
    </submittedName>
</protein>
<organism evidence="1">
    <name type="scientific">freshwater metagenome</name>
    <dbReference type="NCBI Taxonomy" id="449393"/>
    <lineage>
        <taxon>unclassified sequences</taxon>
        <taxon>metagenomes</taxon>
        <taxon>ecological metagenomes</taxon>
    </lineage>
</organism>
<sequence>MRMRVSMVFESFDCPSDGRGIIPVASLIGLDMISFRVRRADHEFSDLSSRIL</sequence>
<proteinExistence type="predicted"/>
<dbReference type="AlphaFoldDB" id="A0A6J6F3Q2"/>
<accession>A0A6J6F3Q2</accession>
<reference evidence="1" key="1">
    <citation type="submission" date="2020-05" db="EMBL/GenBank/DDBJ databases">
        <authorList>
            <person name="Chiriac C."/>
            <person name="Salcher M."/>
            <person name="Ghai R."/>
            <person name="Kavagutti S V."/>
        </authorList>
    </citation>
    <scope>NUCLEOTIDE SEQUENCE</scope>
</reference>